<evidence type="ECO:0000313" key="3">
    <source>
        <dbReference type="EMBL" id="NBE54479.1"/>
    </source>
</evidence>
<feature type="non-terminal residue" evidence="3">
    <location>
        <position position="778"/>
    </location>
</feature>
<dbReference type="Gene3D" id="3.30.565.10">
    <property type="entry name" value="Histidine kinase-like ATPase, C-terminal domain"/>
    <property type="match status" value="1"/>
</dbReference>
<dbReference type="InterPro" id="IPR036890">
    <property type="entry name" value="HATPase_C_sf"/>
</dbReference>
<dbReference type="InterPro" id="IPR052039">
    <property type="entry name" value="Caspase-related_regulators"/>
</dbReference>
<dbReference type="InterPro" id="IPR011600">
    <property type="entry name" value="Pept_C14_caspase"/>
</dbReference>
<dbReference type="InterPro" id="IPR029030">
    <property type="entry name" value="Caspase-like_dom_sf"/>
</dbReference>
<dbReference type="SUPFAM" id="SSF52129">
    <property type="entry name" value="Caspase-like"/>
    <property type="match status" value="1"/>
</dbReference>
<dbReference type="GO" id="GO:0004197">
    <property type="term" value="F:cysteine-type endopeptidase activity"/>
    <property type="evidence" value="ECO:0007669"/>
    <property type="project" value="InterPro"/>
</dbReference>
<dbReference type="PANTHER" id="PTHR22576">
    <property type="entry name" value="MUCOSA ASSOCIATED LYMPHOID TISSUE LYMPHOMA TRANSLOCATION PROTEIN 1/PARACASPASE"/>
    <property type="match status" value="1"/>
</dbReference>
<dbReference type="AlphaFoldDB" id="A0A964US84"/>
<feature type="domain" description="Peptidase C14 caspase" evidence="1">
    <location>
        <begin position="4"/>
        <end position="233"/>
    </location>
</feature>
<dbReference type="EMBL" id="JAAAHS010000222">
    <property type="protein sequence ID" value="NBE54479.1"/>
    <property type="molecule type" value="Genomic_DNA"/>
</dbReference>
<dbReference type="Pfam" id="PF00656">
    <property type="entry name" value="Peptidase_C14"/>
    <property type="match status" value="1"/>
</dbReference>
<dbReference type="GO" id="GO:0005524">
    <property type="term" value="F:ATP binding"/>
    <property type="evidence" value="ECO:0007669"/>
    <property type="project" value="UniProtKB-KW"/>
</dbReference>
<evidence type="ECO:0000313" key="4">
    <source>
        <dbReference type="Proteomes" id="UP000598297"/>
    </source>
</evidence>
<name>A0A964US84_9ACTN</name>
<organism evidence="3 4">
    <name type="scientific">Streptomyces boluensis</name>
    <dbReference type="NCBI Taxonomy" id="1775135"/>
    <lineage>
        <taxon>Bacteria</taxon>
        <taxon>Bacillati</taxon>
        <taxon>Actinomycetota</taxon>
        <taxon>Actinomycetes</taxon>
        <taxon>Kitasatosporales</taxon>
        <taxon>Streptomycetaceae</taxon>
        <taxon>Streptomyces</taxon>
    </lineage>
</organism>
<dbReference type="InterPro" id="IPR056506">
    <property type="entry name" value="iHD-CE"/>
</dbReference>
<evidence type="ECO:0000259" key="1">
    <source>
        <dbReference type="Pfam" id="PF00656"/>
    </source>
</evidence>
<dbReference type="RefSeq" id="WP_187370113.1">
    <property type="nucleotide sequence ID" value="NZ_JAAAHS010000222.1"/>
</dbReference>
<evidence type="ECO:0000259" key="2">
    <source>
        <dbReference type="Pfam" id="PF24401"/>
    </source>
</evidence>
<proteinExistence type="predicted"/>
<dbReference type="Pfam" id="PF24401">
    <property type="entry name" value="iHD-CE"/>
    <property type="match status" value="1"/>
</dbReference>
<dbReference type="Gene3D" id="3.40.50.1460">
    <property type="match status" value="1"/>
</dbReference>
<accession>A0A964US84</accession>
<dbReference type="Proteomes" id="UP000598297">
    <property type="component" value="Unassembled WGS sequence"/>
</dbReference>
<dbReference type="SUPFAM" id="SSF55874">
    <property type="entry name" value="ATPase domain of HSP90 chaperone/DNA topoisomerase II/histidine kinase"/>
    <property type="match status" value="1"/>
</dbReference>
<comment type="caution">
    <text evidence="3">The sequence shown here is derived from an EMBL/GenBank/DDBJ whole genome shotgun (WGS) entry which is preliminary data.</text>
</comment>
<keyword evidence="3" id="KW-0547">Nucleotide-binding</keyword>
<protein>
    <submittedName>
        <fullName evidence="3">ATP-binding protein</fullName>
    </submittedName>
</protein>
<sequence length="778" mass="85192">MSYRALLIGAADYEAPGITALPFVPGDLERLGEALVARGFHEAKVAQSPWFTTNVINGEVSRFLASAASGDRLLVVLSGHGVHHDGQDYLVPEDIRPELHTFAEGCVALDWRRELEDSTAAQVVFLIDACREGIRHDTKATAAWSRRKVADALRRKVAYVYACSQAEVARFVRDTDEVRDGHDVGIEPGASFSLFSRALADRIGSLTDLADLRREVQQRVDELHAAYGKSGSPQRLRVLTEEPEAGFCVFPPVERAAPELPSGPERVWAEAVTTHLAWTYTKTDIPELRAACGALAASYARDCRTDDAMRQDPWYDDELAERTTDRLGFLLQRLAPGTVLSPTEAALLAVLPFAAQAHRVRQAAARDDVPQAELGAFLDLFPRLGRRLRGLTDTQAGAVRDIHWWGYHRWLARQPDAYTAVEDRAPVGTGWIREELGTSRLLRHLKEQRIAPASAPGTVRSTELAEEREVAPSTVYEHTVRERLVSGLFKAAHALAVDPADLPEVLVEHLGISDSVSLPELLTTVRQSSWAASGPGRSLTALCGHPAVELALKRHAESVDVLLRSLHDGAARTGSSLAPLAGLPAYADARRVRPSGSAPANLSTGIRFRLADDRVQELLMGEQLYGDRGLAVRELYQNALDACRYREARTEYLRRTGTATAPWEGEIVFGEGTDDAGRPYLECADNGIGMGVTELQRAFSQGGARFVDLPEFAEEGAQWASLDPPVDFMPVSRFGIGVLSYFMIADELVLWTCRLGRDGRPGRLLKVTIAGPGTLFRV</sequence>
<dbReference type="GO" id="GO:0006508">
    <property type="term" value="P:proteolysis"/>
    <property type="evidence" value="ECO:0007669"/>
    <property type="project" value="InterPro"/>
</dbReference>
<keyword evidence="3" id="KW-0067">ATP-binding</keyword>
<dbReference type="InterPro" id="IPR020575">
    <property type="entry name" value="Hsp90_N"/>
</dbReference>
<dbReference type="PANTHER" id="PTHR22576:SF37">
    <property type="entry name" value="MUCOSA-ASSOCIATED LYMPHOID TISSUE LYMPHOMA TRANSLOCATION PROTEIN 1"/>
    <property type="match status" value="1"/>
</dbReference>
<feature type="domain" description="iHD-CE" evidence="2">
    <location>
        <begin position="268"/>
        <end position="595"/>
    </location>
</feature>
<dbReference type="PRINTS" id="PR00775">
    <property type="entry name" value="HEATSHOCK90"/>
</dbReference>
<keyword evidence="4" id="KW-1185">Reference proteome</keyword>
<reference evidence="3" key="1">
    <citation type="submission" date="2020-01" db="EMBL/GenBank/DDBJ databases">
        <title>Whole-genome analyses of novel actinobacteria.</title>
        <authorList>
            <person name="Sahin N."/>
        </authorList>
    </citation>
    <scope>NUCLEOTIDE SEQUENCE</scope>
    <source>
        <strain evidence="3">YC537</strain>
    </source>
</reference>
<gene>
    <name evidence="3" type="ORF">GUY60_24285</name>
</gene>